<protein>
    <submittedName>
        <fullName evidence="1">Uncharacterized protein</fullName>
    </submittedName>
</protein>
<evidence type="ECO:0000313" key="1">
    <source>
        <dbReference type="EMBL" id="GAJ02975.1"/>
    </source>
</evidence>
<gene>
    <name evidence="1" type="ORF">S12H4_49903</name>
</gene>
<sequence length="40" mass="4292">IGLKYLNNIYLAFYEIIITCEIFTVGGAAPCGNNVICGLP</sequence>
<organism evidence="1">
    <name type="scientific">marine sediment metagenome</name>
    <dbReference type="NCBI Taxonomy" id="412755"/>
    <lineage>
        <taxon>unclassified sequences</taxon>
        <taxon>metagenomes</taxon>
        <taxon>ecological metagenomes</taxon>
    </lineage>
</organism>
<reference evidence="1" key="1">
    <citation type="journal article" date="2014" name="Front. Microbiol.">
        <title>High frequency of phylogenetically diverse reductive dehalogenase-homologous genes in deep subseafloor sedimentary metagenomes.</title>
        <authorList>
            <person name="Kawai M."/>
            <person name="Futagami T."/>
            <person name="Toyoda A."/>
            <person name="Takaki Y."/>
            <person name="Nishi S."/>
            <person name="Hori S."/>
            <person name="Arai W."/>
            <person name="Tsubouchi T."/>
            <person name="Morono Y."/>
            <person name="Uchiyama I."/>
            <person name="Ito T."/>
            <person name="Fujiyama A."/>
            <person name="Inagaki F."/>
            <person name="Takami H."/>
        </authorList>
    </citation>
    <scope>NUCLEOTIDE SEQUENCE</scope>
    <source>
        <strain evidence="1">Expedition CK06-06</strain>
    </source>
</reference>
<name>X1VAY1_9ZZZZ</name>
<dbReference type="EMBL" id="BARW01031361">
    <property type="protein sequence ID" value="GAJ02975.1"/>
    <property type="molecule type" value="Genomic_DNA"/>
</dbReference>
<comment type="caution">
    <text evidence="1">The sequence shown here is derived from an EMBL/GenBank/DDBJ whole genome shotgun (WGS) entry which is preliminary data.</text>
</comment>
<accession>X1VAY1</accession>
<feature type="non-terminal residue" evidence="1">
    <location>
        <position position="1"/>
    </location>
</feature>
<dbReference type="AlphaFoldDB" id="X1VAY1"/>
<proteinExistence type="predicted"/>